<reference evidence="2" key="1">
    <citation type="submission" date="2019-03" db="EMBL/GenBank/DDBJ databases">
        <title>Improved annotation for the trematode Fasciola hepatica.</title>
        <authorList>
            <person name="Choi Y.-J."/>
            <person name="Martin J."/>
            <person name="Mitreva M."/>
        </authorList>
    </citation>
    <scope>NUCLEOTIDE SEQUENCE [LARGE SCALE GENOMIC DNA]</scope>
</reference>
<keyword evidence="3" id="KW-1185">Reference proteome</keyword>
<name>A0A2H1BR97_FASHE</name>
<gene>
    <name evidence="2" type="ORF">D915_011138</name>
</gene>
<protein>
    <submittedName>
        <fullName evidence="2">Uncharacterized protein</fullName>
    </submittedName>
</protein>
<evidence type="ECO:0000256" key="1">
    <source>
        <dbReference type="ARBA" id="ARBA00006315"/>
    </source>
</evidence>
<dbReference type="Proteomes" id="UP000230066">
    <property type="component" value="Unassembled WGS sequence"/>
</dbReference>
<dbReference type="PANTHER" id="PTHR11060">
    <property type="entry name" value="PROTEIN MEMO1"/>
    <property type="match status" value="1"/>
</dbReference>
<dbReference type="PANTHER" id="PTHR11060:SF0">
    <property type="entry name" value="PROTEIN MEMO1"/>
    <property type="match status" value="1"/>
</dbReference>
<dbReference type="Gene3D" id="3.40.830.10">
    <property type="entry name" value="LigB-like"/>
    <property type="match status" value="1"/>
</dbReference>
<organism evidence="2 3">
    <name type="scientific">Fasciola hepatica</name>
    <name type="common">Liver fluke</name>
    <dbReference type="NCBI Taxonomy" id="6192"/>
    <lineage>
        <taxon>Eukaryota</taxon>
        <taxon>Metazoa</taxon>
        <taxon>Spiralia</taxon>
        <taxon>Lophotrochozoa</taxon>
        <taxon>Platyhelminthes</taxon>
        <taxon>Trematoda</taxon>
        <taxon>Digenea</taxon>
        <taxon>Plagiorchiida</taxon>
        <taxon>Echinostomata</taxon>
        <taxon>Echinostomatoidea</taxon>
        <taxon>Fasciolidae</taxon>
        <taxon>Fasciola</taxon>
    </lineage>
</organism>
<comment type="similarity">
    <text evidence="1">Belongs to the MEMO1 family.</text>
</comment>
<comment type="caution">
    <text evidence="2">The sequence shown here is derived from an EMBL/GenBank/DDBJ whole genome shotgun (WGS) entry which is preliminary data.</text>
</comment>
<evidence type="ECO:0000313" key="3">
    <source>
        <dbReference type="Proteomes" id="UP000230066"/>
    </source>
</evidence>
<accession>A0A2H1BR97</accession>
<dbReference type="AlphaFoldDB" id="A0A2H1BR97"/>
<sequence length="198" mass="22789">MQLPFIAKVMENRTYMFKVVPVYVGTLSHEHQPVVAKRFLDYLQDPSTALIFSTSLCHWGKIFGFDSKLEGLTVLDSIKSLDEKAITALRELRSRPFEEFLYDTKAKVFDHQVINICISLLQQLLINDKFSIIQMEEEKQLKAMMRTANFNLMGQAWSFPGVTDEENCISFISATISLDYEKYATEEEPEPDLLSKLC</sequence>
<evidence type="ECO:0000313" key="2">
    <source>
        <dbReference type="EMBL" id="THD18011.1"/>
    </source>
</evidence>
<dbReference type="EMBL" id="JXXN02017633">
    <property type="protein sequence ID" value="THD18011.1"/>
    <property type="molecule type" value="Genomic_DNA"/>
</dbReference>
<dbReference type="NCBIfam" id="TIGR04336">
    <property type="entry name" value="AmmeMemoSam_B"/>
    <property type="match status" value="1"/>
</dbReference>
<dbReference type="Pfam" id="PF01875">
    <property type="entry name" value="Memo"/>
    <property type="match status" value="1"/>
</dbReference>
<dbReference type="InterPro" id="IPR002737">
    <property type="entry name" value="MEMO1_fam"/>
</dbReference>
<proteinExistence type="inferred from homology"/>